<accession>A0A2S7N536</accession>
<gene>
    <name evidence="1" type="ORF">CYL18_04790</name>
</gene>
<dbReference type="Proteomes" id="UP000239663">
    <property type="component" value="Unassembled WGS sequence"/>
</dbReference>
<evidence type="ECO:0000313" key="1">
    <source>
        <dbReference type="EMBL" id="PQD97192.1"/>
    </source>
</evidence>
<keyword evidence="2" id="KW-1185">Reference proteome</keyword>
<dbReference type="OrthoDB" id="9930505at2"/>
<protein>
    <submittedName>
        <fullName evidence="1">Uncharacterized protein</fullName>
    </submittedName>
</protein>
<dbReference type="AlphaFoldDB" id="A0A2S7N536"/>
<dbReference type="EMBL" id="PKOZ01000001">
    <property type="protein sequence ID" value="PQD97192.1"/>
    <property type="molecule type" value="Genomic_DNA"/>
</dbReference>
<name>A0A2S7N536_9BACI</name>
<comment type="caution">
    <text evidence="1">The sequence shown here is derived from an EMBL/GenBank/DDBJ whole genome shotgun (WGS) entry which is preliminary data.</text>
</comment>
<organism evidence="1 2">
    <name type="scientific">Pradoshia eiseniae</name>
    <dbReference type="NCBI Taxonomy" id="2064768"/>
    <lineage>
        <taxon>Bacteria</taxon>
        <taxon>Bacillati</taxon>
        <taxon>Bacillota</taxon>
        <taxon>Bacilli</taxon>
        <taxon>Bacillales</taxon>
        <taxon>Bacillaceae</taxon>
        <taxon>Pradoshia</taxon>
    </lineage>
</organism>
<proteinExistence type="predicted"/>
<dbReference type="RefSeq" id="WP_104848287.1">
    <property type="nucleotide sequence ID" value="NZ_PKOZ01000001.1"/>
</dbReference>
<sequence length="155" mass="18232">MNHESIMDNGLNLDTNFNFGKQNGDAIYATTRKTLAQKFGNSIITFKVDTDEFLEVTHEEYQDLYNSVAGDLIYPHKTIKAYMYDVLYDKIHNLSNNNRTFMKKYIRDLEYNIGNMLQELLMNKNYKGIVISHNDHHGYYEEITIYDLSCIKYLS</sequence>
<evidence type="ECO:0000313" key="2">
    <source>
        <dbReference type="Proteomes" id="UP000239663"/>
    </source>
</evidence>
<reference evidence="1 2" key="1">
    <citation type="submission" date="2017-12" db="EMBL/GenBank/DDBJ databases">
        <title>Taxonomic description and draft genome of Pradoshia cofamensis Gen. nov., sp. nov., a thermotolerant bacillale isolated from anterior gut of earthworm Eisenia fetida.</title>
        <authorList>
            <person name="Saha T."/>
            <person name="Chakraborty R."/>
        </authorList>
    </citation>
    <scope>NUCLEOTIDE SEQUENCE [LARGE SCALE GENOMIC DNA]</scope>
    <source>
        <strain evidence="1 2">EAG3</strain>
    </source>
</reference>